<name>A0ABQ7RYC3_PICAN</name>
<keyword evidence="7" id="KW-1185">Reference proteome</keyword>
<protein>
    <recommendedName>
        <fullName evidence="2">Protein BFR2</fullName>
    </recommendedName>
</protein>
<dbReference type="Proteomes" id="UP001197328">
    <property type="component" value="Unassembled WGS sequence"/>
</dbReference>
<dbReference type="PANTHER" id="PTHR15565">
    <property type="entry name" value="AATF PROTEIN APOPTOSIS ANTAGONIZING TRANSCRIPTION FACTOR"/>
    <property type="match status" value="1"/>
</dbReference>
<dbReference type="InterPro" id="IPR012617">
    <property type="entry name" value="AATF_C"/>
</dbReference>
<comment type="similarity">
    <text evidence="1">Belongs to the AATF family.</text>
</comment>
<proteinExistence type="inferred from homology"/>
<dbReference type="Pfam" id="PF08164">
    <property type="entry name" value="TRAUB"/>
    <property type="match status" value="1"/>
</dbReference>
<evidence type="ECO:0000259" key="4">
    <source>
        <dbReference type="Pfam" id="PF08164"/>
    </source>
</evidence>
<evidence type="ECO:0000256" key="2">
    <source>
        <dbReference type="ARBA" id="ARBA00013850"/>
    </source>
</evidence>
<feature type="compositionally biased region" description="Basic and acidic residues" evidence="3">
    <location>
        <begin position="7"/>
        <end position="25"/>
    </location>
</feature>
<dbReference type="InterPro" id="IPR025160">
    <property type="entry name" value="AATF"/>
</dbReference>
<evidence type="ECO:0000313" key="6">
    <source>
        <dbReference type="EMBL" id="KAG7850114.1"/>
    </source>
</evidence>
<feature type="compositionally biased region" description="Basic and acidic residues" evidence="3">
    <location>
        <begin position="54"/>
        <end position="72"/>
    </location>
</feature>
<sequence>MARKSRTVAEEIAKELSKPVFKDVDIENEPNSSSEGSDDEVSREHYVQNRSRLRGVEVGENYKGKKVSRGDLYDEDEARSEGSESEEAESNDSDILADVTDSEVEEGSDNSEESEEGESEQESGHNDSDASSVADSYKRERISQLLAEEKKQIISRLSATAKSDAIKGYAILSQHRIFDLILDSRIKLQKAIVSANQLPLNTEIYDSLSKKEKKEVEKVQEKVFELLEKTINVRRKLYAKDKIEPPAASTKKRSLASLYEETSEFDSVLEPFKKNVLVKWSAKVQAASGSSALQSGKFQTINQDAYSQVQSNLQDMERLVKRTKLNRRGVTPLGMEKDQEPILFDDDDFYRVLLNDMVDKKISDKAASSAAIVTMSSNRIHKNYDRKATKGRKLKYTVQEPLQQFEVPKRSEWAWNDDQIDEFFASLLGRKIDMGEEAEELEPEEGEAILKSDLKLFG</sequence>
<dbReference type="Pfam" id="PF13339">
    <property type="entry name" value="AATF-Che1"/>
    <property type="match status" value="1"/>
</dbReference>
<gene>
    <name evidence="6" type="ORF">KL940_002482</name>
</gene>
<feature type="region of interest" description="Disordered" evidence="3">
    <location>
        <begin position="1"/>
        <end position="137"/>
    </location>
</feature>
<evidence type="ECO:0000256" key="3">
    <source>
        <dbReference type="SAM" id="MobiDB-lite"/>
    </source>
</evidence>
<evidence type="ECO:0000256" key="1">
    <source>
        <dbReference type="ARBA" id="ARBA00008966"/>
    </source>
</evidence>
<organism evidence="6 7">
    <name type="scientific">Pichia angusta</name>
    <name type="common">Yeast</name>
    <name type="synonym">Hansenula polymorpha</name>
    <dbReference type="NCBI Taxonomy" id="870730"/>
    <lineage>
        <taxon>Eukaryota</taxon>
        <taxon>Fungi</taxon>
        <taxon>Dikarya</taxon>
        <taxon>Ascomycota</taxon>
        <taxon>Saccharomycotina</taxon>
        <taxon>Pichiomycetes</taxon>
        <taxon>Pichiales</taxon>
        <taxon>Pichiaceae</taxon>
        <taxon>Ogataea</taxon>
    </lineage>
</organism>
<dbReference type="EMBL" id="JAHLVD010000005">
    <property type="protein sequence ID" value="KAG7850114.1"/>
    <property type="molecule type" value="Genomic_DNA"/>
</dbReference>
<reference evidence="6 7" key="1">
    <citation type="journal article" date="2021" name="G3 (Bethesda)">
        <title>Genomic diversity, chromosomal rearrangements, and interspecies hybridization in the ogataea polymorpha species complex.</title>
        <authorList>
            <person name="Hanson S.J."/>
            <person name="Cinneide E.O."/>
            <person name="Salzberg L.I."/>
            <person name="Wolfe K.H."/>
            <person name="McGowan J."/>
            <person name="Fitzpatrick D.A."/>
            <person name="Matlin K."/>
        </authorList>
    </citation>
    <scope>NUCLEOTIDE SEQUENCE [LARGE SCALE GENOMIC DNA]</scope>
    <source>
        <strain evidence="6">51-138</strain>
    </source>
</reference>
<feature type="domain" description="Apoptosis-antagonizing transcription factor C-terminal" evidence="4">
    <location>
        <begin position="350"/>
        <end position="428"/>
    </location>
</feature>
<feature type="compositionally biased region" description="Acidic residues" evidence="3">
    <location>
        <begin position="73"/>
        <end position="92"/>
    </location>
</feature>
<evidence type="ECO:0000259" key="5">
    <source>
        <dbReference type="Pfam" id="PF13339"/>
    </source>
</evidence>
<feature type="domain" description="AATF leucine zipper-containing" evidence="5">
    <location>
        <begin position="164"/>
        <end position="283"/>
    </location>
</feature>
<accession>A0ABQ7RYC3</accession>
<evidence type="ECO:0000313" key="7">
    <source>
        <dbReference type="Proteomes" id="UP001197328"/>
    </source>
</evidence>
<comment type="caution">
    <text evidence="6">The sequence shown here is derived from an EMBL/GenBank/DDBJ whole genome shotgun (WGS) entry which is preliminary data.</text>
</comment>
<feature type="compositionally biased region" description="Acidic residues" evidence="3">
    <location>
        <begin position="100"/>
        <end position="121"/>
    </location>
</feature>
<dbReference type="PANTHER" id="PTHR15565:SF0">
    <property type="entry name" value="PROTEIN AATF"/>
    <property type="match status" value="1"/>
</dbReference>
<dbReference type="InterPro" id="IPR039223">
    <property type="entry name" value="AATF/Bfr2"/>
</dbReference>